<name>A0A1M7IXZ3_9BACT</name>
<dbReference type="STRING" id="1419482.SAMN05444266_108145"/>
<dbReference type="EMBL" id="FRBL01000008">
    <property type="protein sequence ID" value="SHM45704.1"/>
    <property type="molecule type" value="Genomic_DNA"/>
</dbReference>
<evidence type="ECO:0000256" key="1">
    <source>
        <dbReference type="SAM" id="SignalP"/>
    </source>
</evidence>
<feature type="signal peptide" evidence="1">
    <location>
        <begin position="1"/>
        <end position="18"/>
    </location>
</feature>
<dbReference type="RefSeq" id="WP_073085018.1">
    <property type="nucleotide sequence ID" value="NZ_FRBL01000008.1"/>
</dbReference>
<keyword evidence="3" id="KW-1185">Reference proteome</keyword>
<dbReference type="AlphaFoldDB" id="A0A1M7IXZ3"/>
<reference evidence="2 3" key="1">
    <citation type="submission" date="2016-11" db="EMBL/GenBank/DDBJ databases">
        <authorList>
            <person name="Jaros S."/>
            <person name="Januszkiewicz K."/>
            <person name="Wedrychowicz H."/>
        </authorList>
    </citation>
    <scope>NUCLEOTIDE SEQUENCE [LARGE SCALE GENOMIC DNA]</scope>
    <source>
        <strain evidence="2 3">DSM 27406</strain>
    </source>
</reference>
<feature type="chain" id="PRO_5009927055" evidence="1">
    <location>
        <begin position="19"/>
        <end position="161"/>
    </location>
</feature>
<protein>
    <submittedName>
        <fullName evidence="2">Uncharacterized protein</fullName>
    </submittedName>
</protein>
<gene>
    <name evidence="2" type="ORF">SAMN05444266_108145</name>
</gene>
<proteinExistence type="predicted"/>
<organism evidence="2 3">
    <name type="scientific">Chitinophaga jiangningensis</name>
    <dbReference type="NCBI Taxonomy" id="1419482"/>
    <lineage>
        <taxon>Bacteria</taxon>
        <taxon>Pseudomonadati</taxon>
        <taxon>Bacteroidota</taxon>
        <taxon>Chitinophagia</taxon>
        <taxon>Chitinophagales</taxon>
        <taxon>Chitinophagaceae</taxon>
        <taxon>Chitinophaga</taxon>
    </lineage>
</organism>
<sequence>MKIVTTLLIVLASGALSAQTSRITNIVVAIGKAEVRGQPDSKMQLTVGYENTNTEQLTPIAKCPLVERWNSNKMRDNEFLLECDDQGCIDSLKSNSGYMEIILTPSLRSDLTLQYELRFSYIDGDAGEKTITRTREIKIPRGSPTFKVNWDFNEKGTVATQ</sequence>
<dbReference type="Proteomes" id="UP000184420">
    <property type="component" value="Unassembled WGS sequence"/>
</dbReference>
<accession>A0A1M7IXZ3</accession>
<evidence type="ECO:0000313" key="2">
    <source>
        <dbReference type="EMBL" id="SHM45704.1"/>
    </source>
</evidence>
<evidence type="ECO:0000313" key="3">
    <source>
        <dbReference type="Proteomes" id="UP000184420"/>
    </source>
</evidence>
<keyword evidence="1" id="KW-0732">Signal</keyword>